<sequence>MSVAILVPWRPDGGPRQAVWEWSHRQWANWHPDCEIVTGACPDGPWSKGAAVADALAQTDADVLVVADADVWCPTVLYAIEEVVSGRARWAMPHQNVRRLTEEATRSVLGGASLSGQPTAEIHRGMPGGGIVVLDRQVLEGVPMDPQFQGWGQEDQAWALALETLAGPMWRGDSDLFHLWHPPAPRRSRSVGSAESLARYRRYQAASGQQAQMRALVAEFCPTPLEGSPMTYRYRNDNTGDEVERARPDARLEMLPNWKRIAELTPEPEQTPPAGPPERPTAQDAKVKWVEYANSVAKDSEEAAEIATLTKAELVERYGKEA</sequence>
<evidence type="ECO:0008006" key="4">
    <source>
        <dbReference type="Google" id="ProtNLM"/>
    </source>
</evidence>
<dbReference type="EMBL" id="JALDAX010000003">
    <property type="protein sequence ID" value="MCI3240290.1"/>
    <property type="molecule type" value="Genomic_DNA"/>
</dbReference>
<reference evidence="2" key="1">
    <citation type="submission" date="2022-03" db="EMBL/GenBank/DDBJ databases">
        <title>Streptomyces 7R015 and 7R016 isolated from Barleria lupulina in Thailand.</title>
        <authorList>
            <person name="Kanchanasin P."/>
            <person name="Phongsopitanun W."/>
            <person name="Tanasupawat S."/>
        </authorList>
    </citation>
    <scope>NUCLEOTIDE SEQUENCE</scope>
    <source>
        <strain evidence="2">7R016</strain>
    </source>
</reference>
<organism evidence="2 3">
    <name type="scientific">Streptomyces spinosisporus</name>
    <dbReference type="NCBI Taxonomy" id="2927582"/>
    <lineage>
        <taxon>Bacteria</taxon>
        <taxon>Bacillati</taxon>
        <taxon>Actinomycetota</taxon>
        <taxon>Actinomycetes</taxon>
        <taxon>Kitasatosporales</taxon>
        <taxon>Streptomycetaceae</taxon>
        <taxon>Streptomyces</taxon>
    </lineage>
</organism>
<dbReference type="Proteomes" id="UP001165270">
    <property type="component" value="Unassembled WGS sequence"/>
</dbReference>
<keyword evidence="3" id="KW-1185">Reference proteome</keyword>
<protein>
    <recommendedName>
        <fullName evidence="4">Glycosyltransferase</fullName>
    </recommendedName>
</protein>
<dbReference type="SUPFAM" id="SSF53448">
    <property type="entry name" value="Nucleotide-diphospho-sugar transferases"/>
    <property type="match status" value="1"/>
</dbReference>
<evidence type="ECO:0000313" key="3">
    <source>
        <dbReference type="Proteomes" id="UP001165270"/>
    </source>
</evidence>
<dbReference type="InterPro" id="IPR029044">
    <property type="entry name" value="Nucleotide-diphossugar_trans"/>
</dbReference>
<evidence type="ECO:0000256" key="1">
    <source>
        <dbReference type="SAM" id="MobiDB-lite"/>
    </source>
</evidence>
<name>A0ABS9XE14_9ACTN</name>
<proteinExistence type="predicted"/>
<dbReference type="Gene3D" id="3.90.550.10">
    <property type="entry name" value="Spore Coat Polysaccharide Biosynthesis Protein SpsA, Chain A"/>
    <property type="match status" value="1"/>
</dbReference>
<feature type="compositionally biased region" description="Pro residues" evidence="1">
    <location>
        <begin position="269"/>
        <end position="279"/>
    </location>
</feature>
<feature type="region of interest" description="Disordered" evidence="1">
    <location>
        <begin position="263"/>
        <end position="285"/>
    </location>
</feature>
<gene>
    <name evidence="2" type="ORF">MQN93_11200</name>
</gene>
<evidence type="ECO:0000313" key="2">
    <source>
        <dbReference type="EMBL" id="MCI3240290.1"/>
    </source>
</evidence>
<dbReference type="RefSeq" id="WP_242709359.1">
    <property type="nucleotide sequence ID" value="NZ_JALDAX010000003.1"/>
</dbReference>
<comment type="caution">
    <text evidence="2">The sequence shown here is derived from an EMBL/GenBank/DDBJ whole genome shotgun (WGS) entry which is preliminary data.</text>
</comment>
<accession>A0ABS9XE14</accession>